<reference evidence="1" key="1">
    <citation type="submission" date="2024-02" db="EMBL/GenBank/DDBJ databases">
        <authorList>
            <consortium name="ELIXIR-Norway"/>
            <consortium name="Elixir Norway"/>
        </authorList>
    </citation>
    <scope>NUCLEOTIDE SEQUENCE</scope>
</reference>
<evidence type="ECO:0000313" key="1">
    <source>
        <dbReference type="EMBL" id="CAK9235463.1"/>
    </source>
</evidence>
<sequence>MAPPSYTDTDEHQAHLLCQASVSKFPLETLFGFCCSQAHLLCQASVSKFPLEILFGFCYSQTHLLCQGFSLKVSFGDPVWVLLALPKILCLDSF</sequence>
<proteinExistence type="predicted"/>
<organism evidence="1 2">
    <name type="scientific">Sphagnum troendelagicum</name>
    <dbReference type="NCBI Taxonomy" id="128251"/>
    <lineage>
        <taxon>Eukaryota</taxon>
        <taxon>Viridiplantae</taxon>
        <taxon>Streptophyta</taxon>
        <taxon>Embryophyta</taxon>
        <taxon>Bryophyta</taxon>
        <taxon>Sphagnophytina</taxon>
        <taxon>Sphagnopsida</taxon>
        <taxon>Sphagnales</taxon>
        <taxon>Sphagnaceae</taxon>
        <taxon>Sphagnum</taxon>
    </lineage>
</organism>
<dbReference type="Proteomes" id="UP001497512">
    <property type="component" value="Chromosome 8"/>
</dbReference>
<gene>
    <name evidence="1" type="ORF">CSSPTR1EN2_LOCUS22729</name>
</gene>
<dbReference type="EMBL" id="OZ019900">
    <property type="protein sequence ID" value="CAK9235463.1"/>
    <property type="molecule type" value="Genomic_DNA"/>
</dbReference>
<evidence type="ECO:0000313" key="2">
    <source>
        <dbReference type="Proteomes" id="UP001497512"/>
    </source>
</evidence>
<protein>
    <submittedName>
        <fullName evidence="1">Uncharacterized protein</fullName>
    </submittedName>
</protein>
<keyword evidence="2" id="KW-1185">Reference proteome</keyword>
<name>A0ABP0V2A5_9BRYO</name>
<accession>A0ABP0V2A5</accession>